<gene>
    <name evidence="1" type="ORF">CBG27946</name>
    <name evidence="1" type="ORF">CBG_27946</name>
</gene>
<reference evidence="1 2" key="2">
    <citation type="journal article" date="2011" name="PLoS Genet.">
        <title>Caenorhabditis briggsae recombinant inbred line genotypes reveal inter-strain incompatibility and the evolution of recombination.</title>
        <authorList>
            <person name="Ross J.A."/>
            <person name="Koboldt D.C."/>
            <person name="Staisch J.E."/>
            <person name="Chamberlin H.M."/>
            <person name="Gupta B.P."/>
            <person name="Miller R.D."/>
            <person name="Baird S.E."/>
            <person name="Haag E.S."/>
        </authorList>
    </citation>
    <scope>NUCLEOTIDE SEQUENCE [LARGE SCALE GENOMIC DNA]</scope>
    <source>
        <strain evidence="1 2">AF16</strain>
    </source>
</reference>
<name>B6IJN8_CAEBR</name>
<dbReference type="HOGENOM" id="CLU_3431055_0_0_1"/>
<dbReference type="RefSeq" id="XP_045099678.1">
    <property type="nucleotide sequence ID" value="XM_045240234.1"/>
</dbReference>
<protein>
    <submittedName>
        <fullName evidence="1">Protein CBG27946</fullName>
    </submittedName>
</protein>
<evidence type="ECO:0000313" key="1">
    <source>
        <dbReference type="EMBL" id="CAS00118.1"/>
    </source>
</evidence>
<dbReference type="CTD" id="68919395"/>
<keyword evidence="2" id="KW-1185">Reference proteome</keyword>
<organism evidence="1 2">
    <name type="scientific">Caenorhabditis briggsae</name>
    <dbReference type="NCBI Taxonomy" id="6238"/>
    <lineage>
        <taxon>Eukaryota</taxon>
        <taxon>Metazoa</taxon>
        <taxon>Ecdysozoa</taxon>
        <taxon>Nematoda</taxon>
        <taxon>Chromadorea</taxon>
        <taxon>Rhabditida</taxon>
        <taxon>Rhabditina</taxon>
        <taxon>Rhabditomorpha</taxon>
        <taxon>Rhabditoidea</taxon>
        <taxon>Rhabditidae</taxon>
        <taxon>Peloderinae</taxon>
        <taxon>Caenorhabditis</taxon>
    </lineage>
</organism>
<dbReference type="AlphaFoldDB" id="B6IJN8"/>
<dbReference type="GeneID" id="68919395"/>
<dbReference type="InParanoid" id="B6IJN8"/>
<accession>B6IJN8</accession>
<dbReference type="Proteomes" id="UP000008549">
    <property type="component" value="Unassembled WGS sequence"/>
</dbReference>
<dbReference type="EMBL" id="HE601046">
    <property type="protein sequence ID" value="CAS00118.1"/>
    <property type="molecule type" value="Genomic_DNA"/>
</dbReference>
<sequence>MLRSRKLIIQPWTKFWMR</sequence>
<reference evidence="1 2" key="1">
    <citation type="journal article" date="2003" name="PLoS Biol.">
        <title>The genome sequence of Caenorhabditis briggsae: a platform for comparative genomics.</title>
        <authorList>
            <person name="Stein L.D."/>
            <person name="Bao Z."/>
            <person name="Blasiar D."/>
            <person name="Blumenthal T."/>
            <person name="Brent M.R."/>
            <person name="Chen N."/>
            <person name="Chinwalla A."/>
            <person name="Clarke L."/>
            <person name="Clee C."/>
            <person name="Coghlan A."/>
            <person name="Coulson A."/>
            <person name="D'Eustachio P."/>
            <person name="Fitch D.H."/>
            <person name="Fulton L.A."/>
            <person name="Fulton R.E."/>
            <person name="Griffiths-Jones S."/>
            <person name="Harris T.W."/>
            <person name="Hillier L.W."/>
            <person name="Kamath R."/>
            <person name="Kuwabara P.E."/>
            <person name="Mardis E.R."/>
            <person name="Marra M.A."/>
            <person name="Miner T.L."/>
            <person name="Minx P."/>
            <person name="Mullikin J.C."/>
            <person name="Plumb R.W."/>
            <person name="Rogers J."/>
            <person name="Schein J.E."/>
            <person name="Sohrmann M."/>
            <person name="Spieth J."/>
            <person name="Stajich J.E."/>
            <person name="Wei C."/>
            <person name="Willey D."/>
            <person name="Wilson R.K."/>
            <person name="Durbin R."/>
            <person name="Waterston R.H."/>
        </authorList>
    </citation>
    <scope>NUCLEOTIDE SEQUENCE [LARGE SCALE GENOMIC DNA]</scope>
    <source>
        <strain evidence="1 2">AF16</strain>
    </source>
</reference>
<dbReference type="KEGG" id="cbr:CBG_27946"/>
<proteinExistence type="predicted"/>
<evidence type="ECO:0000313" key="2">
    <source>
        <dbReference type="Proteomes" id="UP000008549"/>
    </source>
</evidence>